<dbReference type="PANTHER" id="PTHR21432:SF20">
    <property type="entry name" value="ACETYL-COA HYDROLASE"/>
    <property type="match status" value="1"/>
</dbReference>
<dbReference type="Gene3D" id="3.40.1080.10">
    <property type="entry name" value="Glutaconate Coenzyme A-transferase"/>
    <property type="match status" value="1"/>
</dbReference>
<evidence type="ECO:0000256" key="2">
    <source>
        <dbReference type="ARBA" id="ARBA00022679"/>
    </source>
</evidence>
<dbReference type="Pfam" id="PF13336">
    <property type="entry name" value="AcetylCoA_hyd_C"/>
    <property type="match status" value="1"/>
</dbReference>
<evidence type="ECO:0000313" key="5">
    <source>
        <dbReference type="EMBL" id="RUS35026.1"/>
    </source>
</evidence>
<dbReference type="InterPro" id="IPR037171">
    <property type="entry name" value="NagB/RpiA_transferase-like"/>
</dbReference>
<feature type="domain" description="Acetyl-CoA hydrolase/transferase N-terminal" evidence="3">
    <location>
        <begin position="42"/>
        <end position="230"/>
    </location>
</feature>
<sequence>MVTAMINRRRLFVDAMSSINMMSMWLVVVGMVLFGLGHFLSKKFPQNLRTPREAVSQIKSGEHLYIHGVAAFPRPIMQALADRAEDLTAVQLYHLHLEIDNPCSPPSIASSDPDKTHPLHRAFFVNNLFTGANQRAAVANGHAAYLPVFLSEIPGLFRKHQIPLDWTILNVSPPDRHGFVSLGVEVSASMPAAECSRKIIAMINPNMPRTHGNTHLHISAIDILVDAPELAEPLPESITKSDGNSDVERRIGEIIAHNLVRDGATLQMGIGAIPNAVLAQLKNHKNLGIHTEMFSDGVIELMERNVVTNLKKAFLPGRIVTSFVMGSRRVYDYVDDNPEVSFIDSSIANNPVIIGSNPMMTAINSAVEVDITGQVCADSIGTRLISGVGGQTDFERGAALSEGGVPIIALPATAKPHKPAPGDAEQPATVSRIVSTLKPGAGITTTRYHAHHIVTEWGHTNLHGRNMRERAREMIKIAHPEHREKLAREAYERFKFVL</sequence>
<keyword evidence="2 5" id="KW-0808">Transferase</keyword>
<dbReference type="Gene3D" id="3.30.750.70">
    <property type="entry name" value="4-hydroxybutyrate coenzyme like domains"/>
    <property type="match status" value="1"/>
</dbReference>
<comment type="caution">
    <text evidence="5">The sequence shown here is derived from an EMBL/GenBank/DDBJ whole genome shotgun (WGS) entry which is preliminary data.</text>
</comment>
<dbReference type="SUPFAM" id="SSF100950">
    <property type="entry name" value="NagB/RpiA/CoA transferase-like"/>
    <property type="match status" value="2"/>
</dbReference>
<dbReference type="GO" id="GO:0008775">
    <property type="term" value="F:acetate CoA-transferase activity"/>
    <property type="evidence" value="ECO:0007669"/>
    <property type="project" value="InterPro"/>
</dbReference>
<dbReference type="InterPro" id="IPR038460">
    <property type="entry name" value="AcetylCoA_hyd_C_sf"/>
</dbReference>
<evidence type="ECO:0000259" key="3">
    <source>
        <dbReference type="Pfam" id="PF02550"/>
    </source>
</evidence>
<dbReference type="Proteomes" id="UP000274822">
    <property type="component" value="Unassembled WGS sequence"/>
</dbReference>
<dbReference type="Gene3D" id="3.40.1080.20">
    <property type="entry name" value="Acetyl-CoA hydrolase/transferase C-terminal domain"/>
    <property type="match status" value="1"/>
</dbReference>
<evidence type="ECO:0000313" key="6">
    <source>
        <dbReference type="Proteomes" id="UP000274822"/>
    </source>
</evidence>
<proteinExistence type="inferred from homology"/>
<dbReference type="EMBL" id="RBNJ01000249">
    <property type="protein sequence ID" value="RUS35026.1"/>
    <property type="molecule type" value="Genomic_DNA"/>
</dbReference>
<feature type="domain" description="Acetyl-CoA hydrolase/transferase C-terminal" evidence="4">
    <location>
        <begin position="326"/>
        <end position="490"/>
    </location>
</feature>
<dbReference type="AlphaFoldDB" id="A0A433QZ07"/>
<gene>
    <name evidence="5" type="ORF">BC938DRAFT_476764</name>
</gene>
<dbReference type="GO" id="GO:0006083">
    <property type="term" value="P:acetate metabolic process"/>
    <property type="evidence" value="ECO:0007669"/>
    <property type="project" value="InterPro"/>
</dbReference>
<dbReference type="PANTHER" id="PTHR21432">
    <property type="entry name" value="ACETYL-COA HYDROLASE-RELATED"/>
    <property type="match status" value="1"/>
</dbReference>
<accession>A0A433QZ07</accession>
<keyword evidence="6" id="KW-1185">Reference proteome</keyword>
<dbReference type="InterPro" id="IPR046433">
    <property type="entry name" value="ActCoA_hydro"/>
</dbReference>
<dbReference type="InterPro" id="IPR026888">
    <property type="entry name" value="AcetylCoA_hyd_C"/>
</dbReference>
<protein>
    <submittedName>
        <fullName evidence="5">4-hydroxybutyrate CoA-transferase</fullName>
    </submittedName>
</protein>
<dbReference type="InterPro" id="IPR003702">
    <property type="entry name" value="ActCoA_hydro_N"/>
</dbReference>
<comment type="similarity">
    <text evidence="1">Belongs to the acetyl-CoA hydrolase/transferase family.</text>
</comment>
<organism evidence="5 6">
    <name type="scientific">Jimgerdemannia flammicorona</name>
    <dbReference type="NCBI Taxonomy" id="994334"/>
    <lineage>
        <taxon>Eukaryota</taxon>
        <taxon>Fungi</taxon>
        <taxon>Fungi incertae sedis</taxon>
        <taxon>Mucoromycota</taxon>
        <taxon>Mucoromycotina</taxon>
        <taxon>Endogonomycetes</taxon>
        <taxon>Endogonales</taxon>
        <taxon>Endogonaceae</taxon>
        <taxon>Jimgerdemannia</taxon>
    </lineage>
</organism>
<evidence type="ECO:0000259" key="4">
    <source>
        <dbReference type="Pfam" id="PF13336"/>
    </source>
</evidence>
<reference evidence="5 6" key="1">
    <citation type="journal article" date="2018" name="New Phytol.">
        <title>Phylogenomics of Endogonaceae and evolution of mycorrhizas within Mucoromycota.</title>
        <authorList>
            <person name="Chang Y."/>
            <person name="Desiro A."/>
            <person name="Na H."/>
            <person name="Sandor L."/>
            <person name="Lipzen A."/>
            <person name="Clum A."/>
            <person name="Barry K."/>
            <person name="Grigoriev I.V."/>
            <person name="Martin F.M."/>
            <person name="Stajich J.E."/>
            <person name="Smith M.E."/>
            <person name="Bonito G."/>
            <person name="Spatafora J.W."/>
        </authorList>
    </citation>
    <scope>NUCLEOTIDE SEQUENCE [LARGE SCALE GENOMIC DNA]</scope>
    <source>
        <strain evidence="5 6">AD002</strain>
    </source>
</reference>
<name>A0A433QZ07_9FUNG</name>
<evidence type="ECO:0000256" key="1">
    <source>
        <dbReference type="ARBA" id="ARBA00009632"/>
    </source>
</evidence>
<dbReference type="Pfam" id="PF02550">
    <property type="entry name" value="AcetylCoA_hydro"/>
    <property type="match status" value="1"/>
</dbReference>